<dbReference type="AlphaFoldDB" id="A0A938WP28"/>
<dbReference type="Pfam" id="PF13568">
    <property type="entry name" value="OMP_b-brl_2"/>
    <property type="match status" value="1"/>
</dbReference>
<dbReference type="CDD" id="cd07185">
    <property type="entry name" value="OmpA_C-like"/>
    <property type="match status" value="1"/>
</dbReference>
<dbReference type="PRINTS" id="PR01021">
    <property type="entry name" value="OMPADOMAIN"/>
</dbReference>
<keyword evidence="3" id="KW-0998">Cell outer membrane</keyword>
<dbReference type="Proteomes" id="UP000764045">
    <property type="component" value="Unassembled WGS sequence"/>
</dbReference>
<dbReference type="GO" id="GO:0009279">
    <property type="term" value="C:cell outer membrane"/>
    <property type="evidence" value="ECO:0007669"/>
    <property type="project" value="UniProtKB-SubCell"/>
</dbReference>
<keyword evidence="6" id="KW-0732">Signal</keyword>
<dbReference type="Pfam" id="PF00691">
    <property type="entry name" value="OmpA"/>
    <property type="match status" value="1"/>
</dbReference>
<evidence type="ECO:0000256" key="1">
    <source>
        <dbReference type="ARBA" id="ARBA00004442"/>
    </source>
</evidence>
<organism evidence="8 9">
    <name type="scientific">Marseilla massiliensis</name>
    <dbReference type="NCBI Taxonomy" id="1841864"/>
    <lineage>
        <taxon>Bacteria</taxon>
        <taxon>Pseudomonadati</taxon>
        <taxon>Bacteroidota</taxon>
        <taxon>Bacteroidia</taxon>
        <taxon>Bacteroidales</taxon>
        <taxon>Prevotellaceae</taxon>
        <taxon>Marseilla</taxon>
    </lineage>
</organism>
<evidence type="ECO:0000313" key="8">
    <source>
        <dbReference type="EMBL" id="MBM6662587.1"/>
    </source>
</evidence>
<dbReference type="Gene3D" id="3.30.1330.60">
    <property type="entry name" value="OmpA-like domain"/>
    <property type="match status" value="1"/>
</dbReference>
<dbReference type="InterPro" id="IPR036737">
    <property type="entry name" value="OmpA-like_sf"/>
</dbReference>
<dbReference type="PROSITE" id="PS51123">
    <property type="entry name" value="OMPA_2"/>
    <property type="match status" value="1"/>
</dbReference>
<evidence type="ECO:0000313" key="9">
    <source>
        <dbReference type="Proteomes" id="UP000764045"/>
    </source>
</evidence>
<dbReference type="SUPFAM" id="SSF103088">
    <property type="entry name" value="OmpA-like"/>
    <property type="match status" value="1"/>
</dbReference>
<feature type="domain" description="OmpA-like" evidence="7">
    <location>
        <begin position="310"/>
        <end position="425"/>
    </location>
</feature>
<dbReference type="InterPro" id="IPR025665">
    <property type="entry name" value="Beta-barrel_OMP_2"/>
</dbReference>
<accession>A0A938WP28</accession>
<feature type="signal peptide" evidence="6">
    <location>
        <begin position="1"/>
        <end position="25"/>
    </location>
</feature>
<dbReference type="RefSeq" id="WP_205111136.1">
    <property type="nucleotide sequence ID" value="NZ_CAWUJD010000001.1"/>
</dbReference>
<evidence type="ECO:0000256" key="2">
    <source>
        <dbReference type="ARBA" id="ARBA00023136"/>
    </source>
</evidence>
<evidence type="ECO:0000256" key="6">
    <source>
        <dbReference type="SAM" id="SignalP"/>
    </source>
</evidence>
<evidence type="ECO:0000256" key="4">
    <source>
        <dbReference type="PROSITE-ProRule" id="PRU00473"/>
    </source>
</evidence>
<name>A0A938WP28_9BACT</name>
<proteinExistence type="predicted"/>
<feature type="chain" id="PRO_5036978926" evidence="6">
    <location>
        <begin position="26"/>
        <end position="425"/>
    </location>
</feature>
<protein>
    <submittedName>
        <fullName evidence="8">OmpA family protein</fullName>
    </submittedName>
</protein>
<feature type="region of interest" description="Disordered" evidence="5">
    <location>
        <begin position="268"/>
        <end position="288"/>
    </location>
</feature>
<dbReference type="InterPro" id="IPR050330">
    <property type="entry name" value="Bact_OuterMem_StrucFunc"/>
</dbReference>
<evidence type="ECO:0000256" key="3">
    <source>
        <dbReference type="ARBA" id="ARBA00023237"/>
    </source>
</evidence>
<keyword evidence="2 4" id="KW-0472">Membrane</keyword>
<keyword evidence="9" id="KW-1185">Reference proteome</keyword>
<reference evidence="8 9" key="1">
    <citation type="journal article" date="2021" name="Sci. Rep.">
        <title>The distribution of antibiotic resistance genes in chicken gut microbiota commensals.</title>
        <authorList>
            <person name="Juricova H."/>
            <person name="Matiasovicova J."/>
            <person name="Kubasova T."/>
            <person name="Cejkova D."/>
            <person name="Rychlik I."/>
        </authorList>
    </citation>
    <scope>NUCLEOTIDE SEQUENCE [LARGE SCALE GENOMIC DNA]</scope>
    <source>
        <strain evidence="8 9">An819</strain>
    </source>
</reference>
<dbReference type="EMBL" id="JACJJL010000024">
    <property type="protein sequence ID" value="MBM6662587.1"/>
    <property type="molecule type" value="Genomic_DNA"/>
</dbReference>
<dbReference type="PANTHER" id="PTHR30329:SF21">
    <property type="entry name" value="LIPOPROTEIN YIAD-RELATED"/>
    <property type="match status" value="1"/>
</dbReference>
<dbReference type="InterPro" id="IPR006665">
    <property type="entry name" value="OmpA-like"/>
</dbReference>
<comment type="caution">
    <text evidence="8">The sequence shown here is derived from an EMBL/GenBank/DDBJ whole genome shotgun (WGS) entry which is preliminary data.</text>
</comment>
<dbReference type="InterPro" id="IPR006664">
    <property type="entry name" value="OMP_bac"/>
</dbReference>
<dbReference type="PANTHER" id="PTHR30329">
    <property type="entry name" value="STATOR ELEMENT OF FLAGELLAR MOTOR COMPLEX"/>
    <property type="match status" value="1"/>
</dbReference>
<evidence type="ECO:0000259" key="7">
    <source>
        <dbReference type="PROSITE" id="PS51123"/>
    </source>
</evidence>
<comment type="subcellular location">
    <subcellularLocation>
        <location evidence="1">Cell outer membrane</location>
    </subcellularLocation>
</comment>
<evidence type="ECO:0000256" key="5">
    <source>
        <dbReference type="SAM" id="MobiDB-lite"/>
    </source>
</evidence>
<sequence>MEKRKMKSIIATMALAALPLAGAWAQDAPRGKWYFGLGGAYRSSHMSFSDIDEELFPESKNRGSGVFSVFAQGEFGREGRFAVRPQLSLLTRGGKLTDIANVGDAYEQGGVSDIYYALRSRYIDIRVPLIYQFGKASAKVRPYAYVAPVLGFATAGDIQLMAEYDDCSVAGYKTDLSDANMASTYFAGQVGVGVKFAIPVASDRCWLGIEASYELGFTDTYGGKEKDGEANDVAQLFNRNYRIDGTRKLSGFEIGAVLAVPFSIFSGKGQPAPEPEPEPVVAAPEPEPADKPCYTLDEIIDLMAKNESIEGKTICAVDAITFDFAKSTIRPESHEYLDKLATTLIRSNRRIEVKGHTDNVGSAEFNMDLSRQRAEAVVDYLVKKGVDRNKLTYSFYGMSRPLSTNDTDEGRAMNRRVEFTILNNF</sequence>
<gene>
    <name evidence="8" type="ORF">H6B30_12635</name>
</gene>